<dbReference type="GO" id="GO:0030170">
    <property type="term" value="F:pyridoxal phosphate binding"/>
    <property type="evidence" value="ECO:0007669"/>
    <property type="project" value="InterPro"/>
</dbReference>
<keyword evidence="4" id="KW-0032">Aminotransferase</keyword>
<proteinExistence type="inferred from homology"/>
<dbReference type="PIRSF" id="PIRSF000521">
    <property type="entry name" value="Transaminase_4ab_Lys_Orn"/>
    <property type="match status" value="1"/>
</dbReference>
<dbReference type="InterPro" id="IPR049704">
    <property type="entry name" value="Aminotrans_3_PPA_site"/>
</dbReference>
<name>A0A939QDW2_9MICO</name>
<dbReference type="RefSeq" id="WP_208239267.1">
    <property type="nucleotide sequence ID" value="NZ_BAAAQU010000002.1"/>
</dbReference>
<dbReference type="AlphaFoldDB" id="A0A939QDW2"/>
<keyword evidence="2 3" id="KW-0663">Pyridoxal phosphate</keyword>
<sequence length="428" mass="45978">MTAHTDLIARRNATIGPYSPLFYAEPLHFVSARGVWLTEANGERYLDGYNNVPHVGHANERVVAALCAQAGTLNIHTRYLNERVIDYSERLLATFAPELDRVLYGNSGSEANELALRISRQLTGSTGVIVSDYSYHGTTIALAELTTGLRTREPLGAHVRSIRIPDLDADPRPEADVLSETLADIDAAIVSLHDAGYGVAASLFDPLFSTEGMPRVPSGLLAGIADRVRAAGGLVIADEVQSGFGRTGTHMWGHEYAGMRPDIVTLGKPMGNGHPMSGVVTSEAVLDAFGSRNEFFNTFAGNPVSAAVGEAVLLEMEEHDLMARARSLGETARARFDAFVEQYDVVRSAKSAGMFLGLDFAIDGVPDPVAARRVVEEMKRRNVLISRIGRDESVLKVRPPLAFGPDELPILLDALAASLDAATVPPGH</sequence>
<evidence type="ECO:0000256" key="2">
    <source>
        <dbReference type="ARBA" id="ARBA00022898"/>
    </source>
</evidence>
<organism evidence="4 5">
    <name type="scientific">Leucobacter tardus</name>
    <dbReference type="NCBI Taxonomy" id="501483"/>
    <lineage>
        <taxon>Bacteria</taxon>
        <taxon>Bacillati</taxon>
        <taxon>Actinomycetota</taxon>
        <taxon>Actinomycetes</taxon>
        <taxon>Micrococcales</taxon>
        <taxon>Microbacteriaceae</taxon>
        <taxon>Leucobacter</taxon>
    </lineage>
</organism>
<dbReference type="EMBL" id="JAGFBF010000005">
    <property type="protein sequence ID" value="MBO2990350.1"/>
    <property type="molecule type" value="Genomic_DNA"/>
</dbReference>
<comment type="similarity">
    <text evidence="1 3">Belongs to the class-III pyridoxal-phosphate-dependent aminotransferase family.</text>
</comment>
<dbReference type="Proteomes" id="UP000668403">
    <property type="component" value="Unassembled WGS sequence"/>
</dbReference>
<dbReference type="InterPro" id="IPR005814">
    <property type="entry name" value="Aminotrans_3"/>
</dbReference>
<evidence type="ECO:0000256" key="1">
    <source>
        <dbReference type="ARBA" id="ARBA00008954"/>
    </source>
</evidence>
<protein>
    <submittedName>
        <fullName evidence="4">Aminotransferase class III-fold pyridoxal phosphate-dependent enzyme</fullName>
    </submittedName>
</protein>
<dbReference type="InterPro" id="IPR015422">
    <property type="entry name" value="PyrdxlP-dep_Trfase_small"/>
</dbReference>
<dbReference type="CDD" id="cd00610">
    <property type="entry name" value="OAT_like"/>
    <property type="match status" value="1"/>
</dbReference>
<dbReference type="Pfam" id="PF00202">
    <property type="entry name" value="Aminotran_3"/>
    <property type="match status" value="1"/>
</dbReference>
<dbReference type="PANTHER" id="PTHR45688">
    <property type="match status" value="1"/>
</dbReference>
<dbReference type="SUPFAM" id="SSF53383">
    <property type="entry name" value="PLP-dependent transferases"/>
    <property type="match status" value="1"/>
</dbReference>
<dbReference type="Gene3D" id="3.40.640.10">
    <property type="entry name" value="Type I PLP-dependent aspartate aminotransferase-like (Major domain)"/>
    <property type="match status" value="1"/>
</dbReference>
<dbReference type="Gene3D" id="3.90.1150.10">
    <property type="entry name" value="Aspartate Aminotransferase, domain 1"/>
    <property type="match status" value="1"/>
</dbReference>
<gene>
    <name evidence="4" type="ORF">J4H85_10140</name>
</gene>
<evidence type="ECO:0000313" key="5">
    <source>
        <dbReference type="Proteomes" id="UP000668403"/>
    </source>
</evidence>
<dbReference type="PANTHER" id="PTHR45688:SF13">
    <property type="entry name" value="ALANINE--GLYOXYLATE AMINOTRANSFERASE 2-LIKE"/>
    <property type="match status" value="1"/>
</dbReference>
<keyword evidence="5" id="KW-1185">Reference proteome</keyword>
<accession>A0A939QDW2</accession>
<keyword evidence="4" id="KW-0808">Transferase</keyword>
<evidence type="ECO:0000313" key="4">
    <source>
        <dbReference type="EMBL" id="MBO2990350.1"/>
    </source>
</evidence>
<dbReference type="InterPro" id="IPR015421">
    <property type="entry name" value="PyrdxlP-dep_Trfase_major"/>
</dbReference>
<comment type="caution">
    <text evidence="4">The sequence shown here is derived from an EMBL/GenBank/DDBJ whole genome shotgun (WGS) entry which is preliminary data.</text>
</comment>
<reference evidence="4" key="1">
    <citation type="submission" date="2021-03" db="EMBL/GenBank/DDBJ databases">
        <title>Leucobacter chromiisoli sp. nov., isolated from chromium-containing soil of chemical plant.</title>
        <authorList>
            <person name="Xu Z."/>
        </authorList>
    </citation>
    <scope>NUCLEOTIDE SEQUENCE</scope>
    <source>
        <strain evidence="4">K 70/01</strain>
    </source>
</reference>
<dbReference type="InterPro" id="IPR015424">
    <property type="entry name" value="PyrdxlP-dep_Trfase"/>
</dbReference>
<dbReference type="PROSITE" id="PS00600">
    <property type="entry name" value="AA_TRANSFER_CLASS_3"/>
    <property type="match status" value="1"/>
</dbReference>
<evidence type="ECO:0000256" key="3">
    <source>
        <dbReference type="RuleBase" id="RU003560"/>
    </source>
</evidence>
<dbReference type="GO" id="GO:0008483">
    <property type="term" value="F:transaminase activity"/>
    <property type="evidence" value="ECO:0007669"/>
    <property type="project" value="UniProtKB-KW"/>
</dbReference>